<gene>
    <name evidence="11" type="ORF">AMAG_02745</name>
</gene>
<dbReference type="Gene3D" id="1.20.58.70">
    <property type="match status" value="1"/>
</dbReference>
<keyword evidence="4 9" id="KW-0812">Transmembrane</keyword>
<keyword evidence="7 9" id="KW-0472">Membrane</keyword>
<evidence type="ECO:0000256" key="7">
    <source>
        <dbReference type="ARBA" id="ARBA00023136"/>
    </source>
</evidence>
<comment type="subcellular location">
    <subcellularLocation>
        <location evidence="1">Membrane</location>
        <topology evidence="1">Single-pass type IV membrane protein</topology>
    </subcellularLocation>
</comment>
<dbReference type="eggNOG" id="KOG0812">
    <property type="taxonomic scope" value="Eukaryota"/>
</dbReference>
<evidence type="ECO:0000256" key="2">
    <source>
        <dbReference type="ARBA" id="ARBA00009063"/>
    </source>
</evidence>
<dbReference type="InterPro" id="IPR021538">
    <property type="entry name" value="Syntaxin-5_N"/>
</dbReference>
<evidence type="ECO:0000256" key="8">
    <source>
        <dbReference type="SAM" id="MobiDB-lite"/>
    </source>
</evidence>
<dbReference type="STRING" id="578462.A0A0L0S3K5"/>
<comment type="similarity">
    <text evidence="2">Belongs to the syntaxin family.</text>
</comment>
<feature type="compositionally biased region" description="Low complexity" evidence="8">
    <location>
        <begin position="27"/>
        <end position="44"/>
    </location>
</feature>
<dbReference type="GO" id="GO:0006886">
    <property type="term" value="P:intracellular protein transport"/>
    <property type="evidence" value="ECO:0007669"/>
    <property type="project" value="TreeGrafter"/>
</dbReference>
<evidence type="ECO:0000313" key="12">
    <source>
        <dbReference type="Proteomes" id="UP000054350"/>
    </source>
</evidence>
<accession>A0A0L0S3K5</accession>
<sequence>MPPSSIKDRTDEFLSAVHAFDPKSNGASPSSASALSLSSSTLASHARRRSDVRLHDTAAAPLLARQDGAHSPSPPKSEFSVMARRIAIGIQQTATKLEKLGKLAKRRTLFDDRPVEIAELTDVIKKDMTSLSEQIRLLQAAAANQQARSRPGRQEEEHSRNVVDILKTNFAKTGQGFAQVLDLRKENMKAQRERRDQFSSGPSALMLAGPQATSPLYNLDRPAPGTLGAPPPAASEFTMIDMSMTAAQQQQFAVMDQHQACLEQRHSAIESIEQTMAELGQIFQQLGQLVAQQREQVLRIDDNVQDIETNMDMAKRELVKYWASVSSNRMLMVKIFAVVLLFFLVFVAFL</sequence>
<evidence type="ECO:0000256" key="3">
    <source>
        <dbReference type="ARBA" id="ARBA00022448"/>
    </source>
</evidence>
<dbReference type="InterPro" id="IPR010989">
    <property type="entry name" value="SNARE"/>
</dbReference>
<evidence type="ECO:0000256" key="5">
    <source>
        <dbReference type="ARBA" id="ARBA00022989"/>
    </source>
</evidence>
<reference evidence="11 12" key="1">
    <citation type="submission" date="2009-11" db="EMBL/GenBank/DDBJ databases">
        <title>Annotation of Allomyces macrogynus ATCC 38327.</title>
        <authorList>
            <consortium name="The Broad Institute Genome Sequencing Platform"/>
            <person name="Russ C."/>
            <person name="Cuomo C."/>
            <person name="Burger G."/>
            <person name="Gray M.W."/>
            <person name="Holland P.W.H."/>
            <person name="King N."/>
            <person name="Lang F.B.F."/>
            <person name="Roger A.J."/>
            <person name="Ruiz-Trillo I."/>
            <person name="Young S.K."/>
            <person name="Zeng Q."/>
            <person name="Gargeya S."/>
            <person name="Fitzgerald M."/>
            <person name="Haas B."/>
            <person name="Abouelleil A."/>
            <person name="Alvarado L."/>
            <person name="Arachchi H.M."/>
            <person name="Berlin A."/>
            <person name="Chapman S.B."/>
            <person name="Gearin G."/>
            <person name="Goldberg J."/>
            <person name="Griggs A."/>
            <person name="Gujja S."/>
            <person name="Hansen M."/>
            <person name="Heiman D."/>
            <person name="Howarth C."/>
            <person name="Larimer J."/>
            <person name="Lui A."/>
            <person name="MacDonald P.J.P."/>
            <person name="McCowen C."/>
            <person name="Montmayeur A."/>
            <person name="Murphy C."/>
            <person name="Neiman D."/>
            <person name="Pearson M."/>
            <person name="Priest M."/>
            <person name="Roberts A."/>
            <person name="Saif S."/>
            <person name="Shea T."/>
            <person name="Sisk P."/>
            <person name="Stolte C."/>
            <person name="Sykes S."/>
            <person name="Wortman J."/>
            <person name="Nusbaum C."/>
            <person name="Birren B."/>
        </authorList>
    </citation>
    <scope>NUCLEOTIDE SEQUENCE [LARGE SCALE GENOMIC DNA]</scope>
    <source>
        <strain evidence="11 12">ATCC 38327</strain>
    </source>
</reference>
<dbReference type="CDD" id="cd15844">
    <property type="entry name" value="SNARE_syntaxin5"/>
    <property type="match status" value="1"/>
</dbReference>
<dbReference type="Pfam" id="PF05739">
    <property type="entry name" value="SNARE"/>
    <property type="match status" value="1"/>
</dbReference>
<dbReference type="EMBL" id="GG745331">
    <property type="protein sequence ID" value="KNE56981.1"/>
    <property type="molecule type" value="Genomic_DNA"/>
</dbReference>
<dbReference type="SUPFAM" id="SSF47661">
    <property type="entry name" value="t-snare proteins"/>
    <property type="match status" value="1"/>
</dbReference>
<evidence type="ECO:0000256" key="9">
    <source>
        <dbReference type="SAM" id="Phobius"/>
    </source>
</evidence>
<dbReference type="GO" id="GO:0000139">
    <property type="term" value="C:Golgi membrane"/>
    <property type="evidence" value="ECO:0007669"/>
    <property type="project" value="TreeGrafter"/>
</dbReference>
<dbReference type="PANTHER" id="PTHR19957">
    <property type="entry name" value="SYNTAXIN"/>
    <property type="match status" value="1"/>
</dbReference>
<dbReference type="PANTHER" id="PTHR19957:SF3">
    <property type="entry name" value="SYNTAXIN-5"/>
    <property type="match status" value="1"/>
</dbReference>
<dbReference type="GO" id="GO:0048278">
    <property type="term" value="P:vesicle docking"/>
    <property type="evidence" value="ECO:0007669"/>
    <property type="project" value="TreeGrafter"/>
</dbReference>
<keyword evidence="12" id="KW-1185">Reference proteome</keyword>
<evidence type="ECO:0000256" key="6">
    <source>
        <dbReference type="ARBA" id="ARBA00023054"/>
    </source>
</evidence>
<dbReference type="SMART" id="SM00397">
    <property type="entry name" value="t_SNARE"/>
    <property type="match status" value="1"/>
</dbReference>
<keyword evidence="3" id="KW-0813">Transport</keyword>
<dbReference type="GO" id="GO:0031201">
    <property type="term" value="C:SNARE complex"/>
    <property type="evidence" value="ECO:0007669"/>
    <property type="project" value="TreeGrafter"/>
</dbReference>
<feature type="region of interest" description="Disordered" evidence="8">
    <location>
        <begin position="20"/>
        <end position="51"/>
    </location>
</feature>
<dbReference type="AlphaFoldDB" id="A0A0L0S3K5"/>
<dbReference type="GO" id="GO:0000149">
    <property type="term" value="F:SNARE binding"/>
    <property type="evidence" value="ECO:0007669"/>
    <property type="project" value="TreeGrafter"/>
</dbReference>
<dbReference type="Proteomes" id="UP000054350">
    <property type="component" value="Unassembled WGS sequence"/>
</dbReference>
<evidence type="ECO:0000256" key="4">
    <source>
        <dbReference type="ARBA" id="ARBA00022692"/>
    </source>
</evidence>
<dbReference type="InterPro" id="IPR045242">
    <property type="entry name" value="Syntaxin"/>
</dbReference>
<keyword evidence="6" id="KW-0175">Coiled coil</keyword>
<organism evidence="11 12">
    <name type="scientific">Allomyces macrogynus (strain ATCC 38327)</name>
    <name type="common">Allomyces javanicus var. macrogynus</name>
    <dbReference type="NCBI Taxonomy" id="578462"/>
    <lineage>
        <taxon>Eukaryota</taxon>
        <taxon>Fungi</taxon>
        <taxon>Fungi incertae sedis</taxon>
        <taxon>Blastocladiomycota</taxon>
        <taxon>Blastocladiomycetes</taxon>
        <taxon>Blastocladiales</taxon>
        <taxon>Blastocladiaceae</taxon>
        <taxon>Allomyces</taxon>
    </lineage>
</organism>
<evidence type="ECO:0000259" key="10">
    <source>
        <dbReference type="PROSITE" id="PS50192"/>
    </source>
</evidence>
<feature type="domain" description="T-SNARE coiled-coil homology" evidence="10">
    <location>
        <begin position="259"/>
        <end position="321"/>
    </location>
</feature>
<name>A0A0L0S3K5_ALLM3</name>
<dbReference type="GO" id="GO:0006888">
    <property type="term" value="P:endoplasmic reticulum to Golgi vesicle-mediated transport"/>
    <property type="evidence" value="ECO:0007669"/>
    <property type="project" value="TreeGrafter"/>
</dbReference>
<keyword evidence="5 9" id="KW-1133">Transmembrane helix</keyword>
<dbReference type="OrthoDB" id="421009at2759"/>
<dbReference type="PROSITE" id="PS50192">
    <property type="entry name" value="T_SNARE"/>
    <property type="match status" value="1"/>
</dbReference>
<dbReference type="GO" id="GO:0006906">
    <property type="term" value="P:vesicle fusion"/>
    <property type="evidence" value="ECO:0007669"/>
    <property type="project" value="TreeGrafter"/>
</dbReference>
<protein>
    <recommendedName>
        <fullName evidence="10">t-SNARE coiled-coil homology domain-containing protein</fullName>
    </recommendedName>
</protein>
<feature type="transmembrane region" description="Helical" evidence="9">
    <location>
        <begin position="331"/>
        <end position="349"/>
    </location>
</feature>
<dbReference type="Pfam" id="PF11416">
    <property type="entry name" value="Syntaxin-5_N"/>
    <property type="match status" value="1"/>
</dbReference>
<reference evidence="12" key="2">
    <citation type="submission" date="2009-11" db="EMBL/GenBank/DDBJ databases">
        <title>The Genome Sequence of Allomyces macrogynus strain ATCC 38327.</title>
        <authorList>
            <consortium name="The Broad Institute Genome Sequencing Platform"/>
            <person name="Russ C."/>
            <person name="Cuomo C."/>
            <person name="Shea T."/>
            <person name="Young S.K."/>
            <person name="Zeng Q."/>
            <person name="Koehrsen M."/>
            <person name="Haas B."/>
            <person name="Borodovsky M."/>
            <person name="Guigo R."/>
            <person name="Alvarado L."/>
            <person name="Berlin A."/>
            <person name="Borenstein D."/>
            <person name="Chen Z."/>
            <person name="Engels R."/>
            <person name="Freedman E."/>
            <person name="Gellesch M."/>
            <person name="Goldberg J."/>
            <person name="Griggs A."/>
            <person name="Gujja S."/>
            <person name="Heiman D."/>
            <person name="Hepburn T."/>
            <person name="Howarth C."/>
            <person name="Jen D."/>
            <person name="Larson L."/>
            <person name="Lewis B."/>
            <person name="Mehta T."/>
            <person name="Park D."/>
            <person name="Pearson M."/>
            <person name="Roberts A."/>
            <person name="Saif S."/>
            <person name="Shenoy N."/>
            <person name="Sisk P."/>
            <person name="Stolte C."/>
            <person name="Sykes S."/>
            <person name="Walk T."/>
            <person name="White J."/>
            <person name="Yandava C."/>
            <person name="Burger G."/>
            <person name="Gray M.W."/>
            <person name="Holland P.W.H."/>
            <person name="King N."/>
            <person name="Lang F.B.F."/>
            <person name="Roger A.J."/>
            <person name="Ruiz-Trillo I."/>
            <person name="Lander E."/>
            <person name="Nusbaum C."/>
        </authorList>
    </citation>
    <scope>NUCLEOTIDE SEQUENCE [LARGE SCALE GENOMIC DNA]</scope>
    <source>
        <strain evidence="12">ATCC 38327</strain>
    </source>
</reference>
<proteinExistence type="inferred from homology"/>
<evidence type="ECO:0000313" key="11">
    <source>
        <dbReference type="EMBL" id="KNE56981.1"/>
    </source>
</evidence>
<dbReference type="InterPro" id="IPR000727">
    <property type="entry name" value="T_SNARE_dom"/>
</dbReference>
<dbReference type="OMA" id="NTPSQQM"/>
<dbReference type="VEuPathDB" id="FungiDB:AMAG_02745"/>
<dbReference type="GO" id="GO:0005484">
    <property type="term" value="F:SNAP receptor activity"/>
    <property type="evidence" value="ECO:0007669"/>
    <property type="project" value="TreeGrafter"/>
</dbReference>
<evidence type="ECO:0000256" key="1">
    <source>
        <dbReference type="ARBA" id="ARBA00004211"/>
    </source>
</evidence>